<dbReference type="InterPro" id="IPR029069">
    <property type="entry name" value="HotDog_dom_sf"/>
</dbReference>
<dbReference type="Pfam" id="PF01575">
    <property type="entry name" value="MaoC_dehydratas"/>
    <property type="match status" value="1"/>
</dbReference>
<evidence type="ECO:0000313" key="4">
    <source>
        <dbReference type="Proteomes" id="UP001317870"/>
    </source>
</evidence>
<feature type="domain" description="MaoC-like" evidence="2">
    <location>
        <begin position="22"/>
        <end position="120"/>
    </location>
</feature>
<dbReference type="PANTHER" id="PTHR42993">
    <property type="entry name" value="MAOC-LIKE DEHYDRATASE DOMAIN-CONTAINING PROTEIN"/>
    <property type="match status" value="1"/>
</dbReference>
<comment type="similarity">
    <text evidence="1">Belongs to the enoyl-CoA hydratase/isomerase family.</text>
</comment>
<dbReference type="Gene3D" id="3.10.129.10">
    <property type="entry name" value="Hotdog Thioesterase"/>
    <property type="match status" value="1"/>
</dbReference>
<organism evidence="3 4">
    <name type="scientific">Nocardia sputorum</name>
    <dbReference type="NCBI Taxonomy" id="2984338"/>
    <lineage>
        <taxon>Bacteria</taxon>
        <taxon>Bacillati</taxon>
        <taxon>Actinomycetota</taxon>
        <taxon>Actinomycetes</taxon>
        <taxon>Mycobacteriales</taxon>
        <taxon>Nocardiaceae</taxon>
        <taxon>Nocardia</taxon>
    </lineage>
</organism>
<dbReference type="InterPro" id="IPR002539">
    <property type="entry name" value="MaoC-like_dom"/>
</dbReference>
<dbReference type="Proteomes" id="UP001317870">
    <property type="component" value="Chromosome"/>
</dbReference>
<name>A0ABM8CYK0_9NOCA</name>
<dbReference type="RefSeq" id="WP_281880329.1">
    <property type="nucleotide sequence ID" value="NZ_AP026978.1"/>
</dbReference>
<dbReference type="CDD" id="cd03450">
    <property type="entry name" value="NodN"/>
    <property type="match status" value="1"/>
</dbReference>
<reference evidence="3 4" key="1">
    <citation type="submission" date="2022-11" db="EMBL/GenBank/DDBJ databases">
        <title>Genome Sequencing of Nocardia sp. ON39_IFM12276 and assembly.</title>
        <authorList>
            <person name="Shimojima M."/>
            <person name="Toyokawa M."/>
            <person name="Uesaka K."/>
        </authorList>
    </citation>
    <scope>NUCLEOTIDE SEQUENCE [LARGE SCALE GENOMIC DNA]</scope>
    <source>
        <strain evidence="3 4">IFM 12276</strain>
    </source>
</reference>
<evidence type="ECO:0000259" key="2">
    <source>
        <dbReference type="Pfam" id="PF01575"/>
    </source>
</evidence>
<protein>
    <submittedName>
        <fullName evidence="3">Enoyl-CoA hydratase 1</fullName>
    </submittedName>
</protein>
<dbReference type="PANTHER" id="PTHR42993:SF1">
    <property type="entry name" value="MAOC-LIKE DEHYDRATASE DOMAIN-CONTAINING PROTEIN"/>
    <property type="match status" value="1"/>
</dbReference>
<sequence>MTPVTITVAQLATAGEFDLGVTDWVTIDQTRVDLFADATDDHQWIHVDQDRAASGPFGTTIAHGYLTLSLVPSLLSKLLTIEDKQRGTNYGIDRLRFTGPVPIGAEIRLSARVTGTALRDDGGAQYRVAIRVDVRGREKPALIGETIYLAYAVQQHR</sequence>
<keyword evidence="4" id="KW-1185">Reference proteome</keyword>
<dbReference type="EMBL" id="AP026978">
    <property type="protein sequence ID" value="BDU00089.1"/>
    <property type="molecule type" value="Genomic_DNA"/>
</dbReference>
<dbReference type="InterPro" id="IPR039375">
    <property type="entry name" value="NodN-like"/>
</dbReference>
<evidence type="ECO:0000313" key="3">
    <source>
        <dbReference type="EMBL" id="BDU00089.1"/>
    </source>
</evidence>
<evidence type="ECO:0000256" key="1">
    <source>
        <dbReference type="ARBA" id="ARBA00005254"/>
    </source>
</evidence>
<gene>
    <name evidence="3" type="ORF">IFM12276_31170</name>
</gene>
<proteinExistence type="inferred from homology"/>
<dbReference type="SUPFAM" id="SSF54637">
    <property type="entry name" value="Thioesterase/thiol ester dehydrase-isomerase"/>
    <property type="match status" value="1"/>
</dbReference>
<accession>A0ABM8CYK0</accession>